<feature type="region of interest" description="Disordered" evidence="1">
    <location>
        <begin position="80"/>
        <end position="114"/>
    </location>
</feature>
<protein>
    <submittedName>
        <fullName evidence="3">Uncharacterized protein</fullName>
    </submittedName>
</protein>
<evidence type="ECO:0000256" key="1">
    <source>
        <dbReference type="SAM" id="MobiDB-lite"/>
    </source>
</evidence>
<organism evidence="3 4">
    <name type="scientific">Pleuronectes platessa</name>
    <name type="common">European plaice</name>
    <dbReference type="NCBI Taxonomy" id="8262"/>
    <lineage>
        <taxon>Eukaryota</taxon>
        <taxon>Metazoa</taxon>
        <taxon>Chordata</taxon>
        <taxon>Craniata</taxon>
        <taxon>Vertebrata</taxon>
        <taxon>Euteleostomi</taxon>
        <taxon>Actinopterygii</taxon>
        <taxon>Neopterygii</taxon>
        <taxon>Teleostei</taxon>
        <taxon>Neoteleostei</taxon>
        <taxon>Acanthomorphata</taxon>
        <taxon>Carangaria</taxon>
        <taxon>Pleuronectiformes</taxon>
        <taxon>Pleuronectoidei</taxon>
        <taxon>Pleuronectidae</taxon>
        <taxon>Pleuronectes</taxon>
    </lineage>
</organism>
<evidence type="ECO:0000313" key="4">
    <source>
        <dbReference type="Proteomes" id="UP001153269"/>
    </source>
</evidence>
<keyword evidence="2" id="KW-1133">Transmembrane helix</keyword>
<keyword evidence="2" id="KW-0812">Transmembrane</keyword>
<sequence>MPEVPPLTSMKPHLPTVTAQPSFNATSLNLGALTTTTQLPWEELHMQVHTILITVIFCVVCLLLLLAFAYTFCLHCSIGPSPRDSHRAGGCSPDREDATFKRSSSDGQSVGNVV</sequence>
<name>A0A9N7UIB8_PLEPL</name>
<accession>A0A9N7UIB8</accession>
<feature type="compositionally biased region" description="Polar residues" evidence="1">
    <location>
        <begin position="105"/>
        <end position="114"/>
    </location>
</feature>
<dbReference type="EMBL" id="CADEAL010001459">
    <property type="protein sequence ID" value="CAB1432654.1"/>
    <property type="molecule type" value="Genomic_DNA"/>
</dbReference>
<proteinExistence type="predicted"/>
<feature type="compositionally biased region" description="Basic and acidic residues" evidence="1">
    <location>
        <begin position="83"/>
        <end position="104"/>
    </location>
</feature>
<keyword evidence="2" id="KW-0472">Membrane</keyword>
<gene>
    <name evidence="3" type="ORF">PLEPLA_LOCUS20737</name>
</gene>
<keyword evidence="4" id="KW-1185">Reference proteome</keyword>
<dbReference type="AlphaFoldDB" id="A0A9N7UIB8"/>
<evidence type="ECO:0000256" key="2">
    <source>
        <dbReference type="SAM" id="Phobius"/>
    </source>
</evidence>
<reference evidence="3" key="1">
    <citation type="submission" date="2020-03" db="EMBL/GenBank/DDBJ databases">
        <authorList>
            <person name="Weist P."/>
        </authorList>
    </citation>
    <scope>NUCLEOTIDE SEQUENCE</scope>
</reference>
<comment type="caution">
    <text evidence="3">The sequence shown here is derived from an EMBL/GenBank/DDBJ whole genome shotgun (WGS) entry which is preliminary data.</text>
</comment>
<feature type="transmembrane region" description="Helical" evidence="2">
    <location>
        <begin position="51"/>
        <end position="73"/>
    </location>
</feature>
<evidence type="ECO:0000313" key="3">
    <source>
        <dbReference type="EMBL" id="CAB1432654.1"/>
    </source>
</evidence>
<dbReference type="Proteomes" id="UP001153269">
    <property type="component" value="Unassembled WGS sequence"/>
</dbReference>